<name>A0ABV8WWR9_9BACI</name>
<dbReference type="PRINTS" id="PR00691">
    <property type="entry name" value="ADHESINB"/>
</dbReference>
<keyword evidence="2" id="KW-0732">Signal</keyword>
<evidence type="ECO:0000256" key="2">
    <source>
        <dbReference type="SAM" id="SignalP"/>
    </source>
</evidence>
<dbReference type="PROSITE" id="PS51257">
    <property type="entry name" value="PROKAR_LIPOPROTEIN"/>
    <property type="match status" value="1"/>
</dbReference>
<evidence type="ECO:0000256" key="1">
    <source>
        <dbReference type="SAM" id="MobiDB-lite"/>
    </source>
</evidence>
<accession>A0ABV8WWR9</accession>
<dbReference type="PANTHER" id="PTHR42953:SF8">
    <property type="entry name" value="ZINT DOMAIN-CONTAINING PROTEIN"/>
    <property type="match status" value="1"/>
</dbReference>
<dbReference type="Gene3D" id="3.40.50.1980">
    <property type="entry name" value="Nitrogenase molybdenum iron protein domain"/>
    <property type="match status" value="2"/>
</dbReference>
<dbReference type="Proteomes" id="UP001595882">
    <property type="component" value="Unassembled WGS sequence"/>
</dbReference>
<protein>
    <submittedName>
        <fullName evidence="3">Metal ABC transporter solute-binding protein, Zn/Mn family</fullName>
    </submittedName>
</protein>
<dbReference type="EMBL" id="JBHSDT010000004">
    <property type="protein sequence ID" value="MFC4403433.1"/>
    <property type="molecule type" value="Genomic_DNA"/>
</dbReference>
<organism evidence="3 4">
    <name type="scientific">Gracilibacillus xinjiangensis</name>
    <dbReference type="NCBI Taxonomy" id="1193282"/>
    <lineage>
        <taxon>Bacteria</taxon>
        <taxon>Bacillati</taxon>
        <taxon>Bacillota</taxon>
        <taxon>Bacilli</taxon>
        <taxon>Bacillales</taxon>
        <taxon>Bacillaceae</taxon>
        <taxon>Gracilibacillus</taxon>
    </lineage>
</organism>
<dbReference type="InterPro" id="IPR050492">
    <property type="entry name" value="Bact_metal-bind_prot9"/>
</dbReference>
<dbReference type="SUPFAM" id="SSF53807">
    <property type="entry name" value="Helical backbone' metal receptor"/>
    <property type="match status" value="1"/>
</dbReference>
<dbReference type="InterPro" id="IPR006129">
    <property type="entry name" value="AdhesinB"/>
</dbReference>
<evidence type="ECO:0000313" key="4">
    <source>
        <dbReference type="Proteomes" id="UP001595882"/>
    </source>
</evidence>
<keyword evidence="4" id="KW-1185">Reference proteome</keyword>
<proteinExistence type="predicted"/>
<dbReference type="PANTHER" id="PTHR42953">
    <property type="entry name" value="HIGH-AFFINITY ZINC UPTAKE SYSTEM PROTEIN ZNUA-RELATED"/>
    <property type="match status" value="1"/>
</dbReference>
<evidence type="ECO:0000313" key="3">
    <source>
        <dbReference type="EMBL" id="MFC4403433.1"/>
    </source>
</evidence>
<feature type="signal peptide" evidence="2">
    <location>
        <begin position="1"/>
        <end position="20"/>
    </location>
</feature>
<feature type="region of interest" description="Disordered" evidence="1">
    <location>
        <begin position="131"/>
        <end position="180"/>
    </location>
</feature>
<feature type="chain" id="PRO_5045770464" evidence="2">
    <location>
        <begin position="21"/>
        <end position="369"/>
    </location>
</feature>
<dbReference type="Pfam" id="PF01297">
    <property type="entry name" value="ZnuA"/>
    <property type="match status" value="1"/>
</dbReference>
<dbReference type="RefSeq" id="WP_390251924.1">
    <property type="nucleotide sequence ID" value="NZ_JBHSDT010000004.1"/>
</dbReference>
<gene>
    <name evidence="3" type="ORF">ACFOY7_10110</name>
</gene>
<dbReference type="InterPro" id="IPR006127">
    <property type="entry name" value="ZnuA-like"/>
</dbReference>
<reference evidence="4" key="1">
    <citation type="journal article" date="2019" name="Int. J. Syst. Evol. Microbiol.">
        <title>The Global Catalogue of Microorganisms (GCM) 10K type strain sequencing project: providing services to taxonomists for standard genome sequencing and annotation.</title>
        <authorList>
            <consortium name="The Broad Institute Genomics Platform"/>
            <consortium name="The Broad Institute Genome Sequencing Center for Infectious Disease"/>
            <person name="Wu L."/>
            <person name="Ma J."/>
        </authorList>
    </citation>
    <scope>NUCLEOTIDE SEQUENCE [LARGE SCALE GENOMIC DNA]</scope>
    <source>
        <strain evidence="4">CCUG 37865</strain>
    </source>
</reference>
<comment type="caution">
    <text evidence="3">The sequence shown here is derived from an EMBL/GenBank/DDBJ whole genome shotgun (WGS) entry which is preliminary data.</text>
</comment>
<sequence length="369" mass="41907">MKRLWIFVSFILIIWLTACGQDEQTAGNNSEEESSSDVLEIYTTLYPLEYFAKEIGGEYVNVTTILPPGADPHNFEPTSKLMVDIAKGDLFIYNGANMEAYASTIEEAIESEDVKIAEAAEGVSLVEHLHEHGDEEEHHHGEEAATQEEDHNHSHEEEATEEDHNHSHEEEATEEDHNHDDEAAATEEAHDHDHGDVDPHVWLDPTKAIGLAENIKDALIELNPDQSDFFEENFHNLEERLIALDKSFHETIDQTSNNEILVTHAAYGYWEKSYGLEQIAITGISPSDEPSQKEIERIIDHVETNGIKYLLFEQNIEPKVAQVIQEEAQVEALELHNLSILTEEDIDNGETYFTLMERNLEVLKQALEY</sequence>